<keyword evidence="11" id="KW-1185">Reference proteome</keyword>
<dbReference type="Gene3D" id="3.10.50.40">
    <property type="match status" value="1"/>
</dbReference>
<proteinExistence type="predicted"/>
<dbReference type="EMBL" id="CP000698">
    <property type="protein sequence ID" value="ABQ27080.1"/>
    <property type="molecule type" value="Genomic_DNA"/>
</dbReference>
<dbReference type="InterPro" id="IPR023058">
    <property type="entry name" value="PPIase_PpiC_CS"/>
</dbReference>
<dbReference type="PANTHER" id="PTHR47245">
    <property type="entry name" value="PEPTIDYLPROLYL ISOMERASE"/>
    <property type="match status" value="1"/>
</dbReference>
<dbReference type="EC" id="5.2.1.8" evidence="2"/>
<evidence type="ECO:0000313" key="10">
    <source>
        <dbReference type="EMBL" id="ABQ27080.1"/>
    </source>
</evidence>
<sequence>MISAKKIFSYSLAALVLITIQTWSAFGDEQKAPQTEQKSAQTTEKKSAPTDPVAKVNDTIITRLDLDRAVKVLVSQNRLPQPLPPESLKQAEEAALDQLISAELLYQAGQKTEIRDLEKQVEEKVSQNKAKFPSADEFEKALKSVEMTEKDLKEFTRKDVVISNFIEKNIAEKTKVTEADAKKFYDDNPDKFKQEPSVKASHILCGVEASATAEEKKKAKEKAEALLKKIKAGEDFATLAKSESTCPSSKQGGDLGFFSKGQMVAPFEKAAFALKPGEVSDVVETQFGYHIIKLTEKKEGGTIKFDEVKEKIENYLKNLKIQKAIGECLVELKGKAKIEKL</sequence>
<protein>
    <recommendedName>
        <fullName evidence="2">peptidylprolyl isomerase</fullName>
        <ecNumber evidence="2">5.2.1.8</ecNumber>
    </recommendedName>
</protein>
<evidence type="ECO:0000313" key="11">
    <source>
        <dbReference type="Proteomes" id="UP000006695"/>
    </source>
</evidence>
<evidence type="ECO:0000256" key="6">
    <source>
        <dbReference type="PROSITE-ProRule" id="PRU00278"/>
    </source>
</evidence>
<dbReference type="SUPFAM" id="SSF54534">
    <property type="entry name" value="FKBP-like"/>
    <property type="match status" value="1"/>
</dbReference>
<dbReference type="InterPro" id="IPR050245">
    <property type="entry name" value="PrsA_foldase"/>
</dbReference>
<keyword evidence="5 6" id="KW-0413">Isomerase</keyword>
<dbReference type="Gene3D" id="1.10.4030.10">
    <property type="entry name" value="Porin chaperone SurA, peptide-binding domain"/>
    <property type="match status" value="1"/>
</dbReference>
<dbReference type="Pfam" id="PF13624">
    <property type="entry name" value="SurA_N_3"/>
    <property type="match status" value="1"/>
</dbReference>
<evidence type="ECO:0000256" key="5">
    <source>
        <dbReference type="ARBA" id="ARBA00023235"/>
    </source>
</evidence>
<comment type="catalytic activity">
    <reaction evidence="1">
        <text>[protein]-peptidylproline (omega=180) = [protein]-peptidylproline (omega=0)</text>
        <dbReference type="Rhea" id="RHEA:16237"/>
        <dbReference type="Rhea" id="RHEA-COMP:10747"/>
        <dbReference type="Rhea" id="RHEA-COMP:10748"/>
        <dbReference type="ChEBI" id="CHEBI:83833"/>
        <dbReference type="ChEBI" id="CHEBI:83834"/>
        <dbReference type="EC" id="5.2.1.8"/>
    </reaction>
</comment>
<accession>A5G5L2</accession>
<dbReference type="GO" id="GO:0003755">
    <property type="term" value="F:peptidyl-prolyl cis-trans isomerase activity"/>
    <property type="evidence" value="ECO:0007669"/>
    <property type="project" value="UniProtKB-KW"/>
</dbReference>
<dbReference type="AlphaFoldDB" id="A5G5L2"/>
<evidence type="ECO:0000256" key="3">
    <source>
        <dbReference type="ARBA" id="ARBA00022729"/>
    </source>
</evidence>
<evidence type="ECO:0000256" key="2">
    <source>
        <dbReference type="ARBA" id="ARBA00013194"/>
    </source>
</evidence>
<evidence type="ECO:0000256" key="4">
    <source>
        <dbReference type="ARBA" id="ARBA00023110"/>
    </source>
</evidence>
<dbReference type="InterPro" id="IPR046357">
    <property type="entry name" value="PPIase_dom_sf"/>
</dbReference>
<feature type="compositionally biased region" description="Polar residues" evidence="7">
    <location>
        <begin position="32"/>
        <end position="42"/>
    </location>
</feature>
<dbReference type="Proteomes" id="UP000006695">
    <property type="component" value="Chromosome"/>
</dbReference>
<reference evidence="10 11" key="1">
    <citation type="submission" date="2007-05" db="EMBL/GenBank/DDBJ databases">
        <title>Complete sequence of Geobacter uraniireducens Rf4.</title>
        <authorList>
            <consortium name="US DOE Joint Genome Institute"/>
            <person name="Copeland A."/>
            <person name="Lucas S."/>
            <person name="Lapidus A."/>
            <person name="Barry K."/>
            <person name="Detter J.C."/>
            <person name="Glavina del Rio T."/>
            <person name="Hammon N."/>
            <person name="Israni S."/>
            <person name="Dalin E."/>
            <person name="Tice H."/>
            <person name="Pitluck S."/>
            <person name="Chertkov O."/>
            <person name="Brettin T."/>
            <person name="Bruce D."/>
            <person name="Han C."/>
            <person name="Schmutz J."/>
            <person name="Larimer F."/>
            <person name="Land M."/>
            <person name="Hauser L."/>
            <person name="Kyrpides N."/>
            <person name="Mikhailova N."/>
            <person name="Shelobolina E."/>
            <person name="Aklujkar M."/>
            <person name="Lovley D."/>
            <person name="Richardson P."/>
        </authorList>
    </citation>
    <scope>NUCLEOTIDE SEQUENCE [LARGE SCALE GENOMIC DNA]</scope>
    <source>
        <strain evidence="10 11">Rf4</strain>
    </source>
</reference>
<dbReference type="InterPro" id="IPR027304">
    <property type="entry name" value="Trigger_fact/SurA_dom_sf"/>
</dbReference>
<dbReference type="PROSITE" id="PS01096">
    <property type="entry name" value="PPIC_PPIASE_1"/>
    <property type="match status" value="1"/>
</dbReference>
<evidence type="ECO:0000256" key="7">
    <source>
        <dbReference type="SAM" id="MobiDB-lite"/>
    </source>
</evidence>
<feature type="region of interest" description="Disordered" evidence="7">
    <location>
        <begin position="29"/>
        <end position="53"/>
    </location>
</feature>
<evidence type="ECO:0000256" key="1">
    <source>
        <dbReference type="ARBA" id="ARBA00000971"/>
    </source>
</evidence>
<dbReference type="KEGG" id="gur:Gura_2908"/>
<evidence type="ECO:0000259" key="9">
    <source>
        <dbReference type="PROSITE" id="PS50198"/>
    </source>
</evidence>
<keyword evidence="3 8" id="KW-0732">Signal</keyword>
<dbReference type="HOGENOM" id="CLU_034646_5_3_7"/>
<dbReference type="RefSeq" id="WP_011939750.1">
    <property type="nucleotide sequence ID" value="NC_009483.1"/>
</dbReference>
<feature type="domain" description="PpiC" evidence="9">
    <location>
        <begin position="195"/>
        <end position="296"/>
    </location>
</feature>
<dbReference type="OrthoDB" id="14196at2"/>
<gene>
    <name evidence="10" type="ordered locus">Gura_2908</name>
</gene>
<dbReference type="PANTHER" id="PTHR47245:SF1">
    <property type="entry name" value="FOLDASE PROTEIN PRSA"/>
    <property type="match status" value="1"/>
</dbReference>
<name>A5G5L2_GEOUR</name>
<evidence type="ECO:0000256" key="8">
    <source>
        <dbReference type="SAM" id="SignalP"/>
    </source>
</evidence>
<organism evidence="10 11">
    <name type="scientific">Geotalea uraniireducens (strain Rf4)</name>
    <name type="common">Geobacter uraniireducens</name>
    <dbReference type="NCBI Taxonomy" id="351605"/>
    <lineage>
        <taxon>Bacteria</taxon>
        <taxon>Pseudomonadati</taxon>
        <taxon>Thermodesulfobacteriota</taxon>
        <taxon>Desulfuromonadia</taxon>
        <taxon>Geobacterales</taxon>
        <taxon>Geobacteraceae</taxon>
        <taxon>Geotalea</taxon>
    </lineage>
</organism>
<keyword evidence="4 6" id="KW-0697">Rotamase</keyword>
<dbReference type="SUPFAM" id="SSF109998">
    <property type="entry name" value="Triger factor/SurA peptide-binding domain-like"/>
    <property type="match status" value="1"/>
</dbReference>
<feature type="signal peptide" evidence="8">
    <location>
        <begin position="1"/>
        <end position="25"/>
    </location>
</feature>
<dbReference type="InterPro" id="IPR000297">
    <property type="entry name" value="PPIase_PpiC"/>
</dbReference>
<feature type="chain" id="PRO_5007909569" description="peptidylprolyl isomerase" evidence="8">
    <location>
        <begin position="26"/>
        <end position="341"/>
    </location>
</feature>
<dbReference type="Pfam" id="PF13616">
    <property type="entry name" value="Rotamase_3"/>
    <property type="match status" value="1"/>
</dbReference>
<dbReference type="PROSITE" id="PS50198">
    <property type="entry name" value="PPIC_PPIASE_2"/>
    <property type="match status" value="1"/>
</dbReference>
<dbReference type="STRING" id="351605.Gura_2908"/>